<comment type="function">
    <text evidence="15">Poorly processive, error-prone DNA polymerase involved in untargeted mutagenesis. Copies undamaged DNA at stalled replication forks, which arise in vivo from mismatched or misaligned primer ends. These misaligned primers can be extended by PolIV. Exhibits no 3'-5' exonuclease (proofreading) activity. May be involved in translesional synthesis, in conjunction with the beta clamp from PolIII.</text>
</comment>
<dbReference type="GO" id="GO:0006261">
    <property type="term" value="P:DNA-templated DNA replication"/>
    <property type="evidence" value="ECO:0007669"/>
    <property type="project" value="UniProtKB-UniRule"/>
</dbReference>
<keyword evidence="12 15" id="KW-0238">DNA-binding</keyword>
<dbReference type="FunFam" id="3.40.1170.60:FF:000001">
    <property type="entry name" value="DNA polymerase IV"/>
    <property type="match status" value="1"/>
</dbReference>
<dbReference type="InterPro" id="IPR017961">
    <property type="entry name" value="DNA_pol_Y-fam_little_finger"/>
</dbReference>
<evidence type="ECO:0000256" key="10">
    <source>
        <dbReference type="ARBA" id="ARBA00022842"/>
    </source>
</evidence>
<dbReference type="InterPro" id="IPR022880">
    <property type="entry name" value="DNApol_IV"/>
</dbReference>
<dbReference type="GO" id="GO:0003684">
    <property type="term" value="F:damaged DNA binding"/>
    <property type="evidence" value="ECO:0007669"/>
    <property type="project" value="InterPro"/>
</dbReference>
<keyword evidence="9 15" id="KW-0227">DNA damage</keyword>
<evidence type="ECO:0000259" key="16">
    <source>
        <dbReference type="PROSITE" id="PS50173"/>
    </source>
</evidence>
<comment type="similarity">
    <text evidence="2 15">Belongs to the DNA polymerase type-Y family.</text>
</comment>
<dbReference type="PANTHER" id="PTHR11076:SF33">
    <property type="entry name" value="DNA POLYMERASE KAPPA"/>
    <property type="match status" value="1"/>
</dbReference>
<dbReference type="CDD" id="cd03586">
    <property type="entry name" value="PolY_Pol_IV_kappa"/>
    <property type="match status" value="1"/>
</dbReference>
<dbReference type="Gene3D" id="3.30.70.270">
    <property type="match status" value="1"/>
</dbReference>
<comment type="cofactor">
    <cofactor evidence="15">
        <name>Mg(2+)</name>
        <dbReference type="ChEBI" id="CHEBI:18420"/>
    </cofactor>
    <text evidence="15">Binds 2 magnesium ions per subunit.</text>
</comment>
<dbReference type="GO" id="GO:0000287">
    <property type="term" value="F:magnesium ion binding"/>
    <property type="evidence" value="ECO:0007669"/>
    <property type="project" value="UniProtKB-UniRule"/>
</dbReference>
<evidence type="ECO:0000313" key="18">
    <source>
        <dbReference type="Proteomes" id="UP000614410"/>
    </source>
</evidence>
<evidence type="ECO:0000256" key="5">
    <source>
        <dbReference type="ARBA" id="ARBA00022679"/>
    </source>
</evidence>
<dbReference type="Pfam" id="PF00817">
    <property type="entry name" value="IMS"/>
    <property type="match status" value="1"/>
</dbReference>
<evidence type="ECO:0000256" key="13">
    <source>
        <dbReference type="ARBA" id="ARBA00023204"/>
    </source>
</evidence>
<dbReference type="GO" id="GO:0006281">
    <property type="term" value="P:DNA repair"/>
    <property type="evidence" value="ECO:0007669"/>
    <property type="project" value="UniProtKB-UniRule"/>
</dbReference>
<comment type="subcellular location">
    <subcellularLocation>
        <location evidence="1 15">Cytoplasm</location>
    </subcellularLocation>
</comment>
<dbReference type="Gene3D" id="3.30.1490.100">
    <property type="entry name" value="DNA polymerase, Y-family, little finger domain"/>
    <property type="match status" value="1"/>
</dbReference>
<gene>
    <name evidence="15 17" type="primary">dinB</name>
    <name evidence="17" type="ORF">JF887_04375</name>
</gene>
<keyword evidence="8 15" id="KW-0479">Metal-binding</keyword>
<dbReference type="GO" id="GO:0042276">
    <property type="term" value="P:error-prone translesion synthesis"/>
    <property type="evidence" value="ECO:0007669"/>
    <property type="project" value="TreeGrafter"/>
</dbReference>
<evidence type="ECO:0000313" key="17">
    <source>
        <dbReference type="EMBL" id="MBJ7608653.1"/>
    </source>
</evidence>
<feature type="domain" description="UmuC" evidence="16">
    <location>
        <begin position="7"/>
        <end position="190"/>
    </location>
</feature>
<dbReference type="InterPro" id="IPR043128">
    <property type="entry name" value="Rev_trsase/Diguanyl_cyclase"/>
</dbReference>
<keyword evidence="6 15" id="KW-0548">Nucleotidyltransferase</keyword>
<keyword evidence="7 15" id="KW-0235">DNA replication</keyword>
<dbReference type="PROSITE" id="PS50173">
    <property type="entry name" value="UMUC"/>
    <property type="match status" value="1"/>
</dbReference>
<keyword evidence="3 15" id="KW-0515">Mutator protein</keyword>
<reference evidence="17 18" key="1">
    <citation type="submission" date="2020-10" db="EMBL/GenBank/DDBJ databases">
        <title>Ca. Dormibacterota MAGs.</title>
        <authorList>
            <person name="Montgomery K."/>
        </authorList>
    </citation>
    <scope>NUCLEOTIDE SEQUENCE [LARGE SCALE GENOMIC DNA]</scope>
    <source>
        <strain evidence="17">Mitchell_Peninsula_5</strain>
    </source>
</reference>
<evidence type="ECO:0000256" key="3">
    <source>
        <dbReference type="ARBA" id="ARBA00022457"/>
    </source>
</evidence>
<dbReference type="Pfam" id="PF11799">
    <property type="entry name" value="IMS_C"/>
    <property type="match status" value="1"/>
</dbReference>
<evidence type="ECO:0000256" key="11">
    <source>
        <dbReference type="ARBA" id="ARBA00022932"/>
    </source>
</evidence>
<feature type="site" description="Substrate discrimination" evidence="15">
    <location>
        <position position="16"/>
    </location>
</feature>
<sequence length="403" mass="43770">MQWPRAIIHVDLDAFYASVEQLRRPELRGRPIIVGGGGDDYRRGVVSAASYEARRYGVHSAMPLARARRLCPQAVVLPVDFAAYRRASREVFTLARELTPQLEPLSLDEAYLDVTGSIRRLGPPEHIAAGLRDRISEVCGLDASCGVATCKLVAKVASDLRKPRGLVVVPPGGEAAFLAPLPLRRLPGLGPAAERALSGLGLSTLGELAVFPAEALRRRLGEHAAASLLERSRGIDADDVVVPDRPKSVSREETFSVDLADRVLLHRRLRECSADVGRQLRRGGWCARTAMLKLRYSDFSTLTRQMTWSTPQQGDTALADAAIRLFEDAWTGTPVRLLGMGVSGIADSAQLDLFMATGAPRDTRLDHALDALRDRFGAAAPRRGGSGSLRDLDFRGEDLRDGA</sequence>
<dbReference type="EC" id="2.7.7.7" evidence="15"/>
<protein>
    <recommendedName>
        <fullName evidence="15">DNA polymerase IV</fullName>
        <shortName evidence="15">Pol IV</shortName>
        <ecNumber evidence="15">2.7.7.7</ecNumber>
    </recommendedName>
</protein>
<keyword evidence="4 15" id="KW-0963">Cytoplasm</keyword>
<feature type="active site" evidence="15">
    <location>
        <position position="109"/>
    </location>
</feature>
<dbReference type="NCBIfam" id="NF002677">
    <property type="entry name" value="PRK02406.1"/>
    <property type="match status" value="1"/>
</dbReference>
<name>A0A934KC18_9BACT</name>
<dbReference type="InterPro" id="IPR036775">
    <property type="entry name" value="DNA_pol_Y-fam_lit_finger_sf"/>
</dbReference>
<dbReference type="InterPro" id="IPR050116">
    <property type="entry name" value="DNA_polymerase-Y"/>
</dbReference>
<keyword evidence="13 15" id="KW-0234">DNA repair</keyword>
<dbReference type="HAMAP" id="MF_01113">
    <property type="entry name" value="DNApol_IV"/>
    <property type="match status" value="1"/>
</dbReference>
<proteinExistence type="inferred from homology"/>
<evidence type="ECO:0000256" key="1">
    <source>
        <dbReference type="ARBA" id="ARBA00004496"/>
    </source>
</evidence>
<organism evidence="17 18">
    <name type="scientific">Candidatus Amunia macphersoniae</name>
    <dbReference type="NCBI Taxonomy" id="3127014"/>
    <lineage>
        <taxon>Bacteria</taxon>
        <taxon>Bacillati</taxon>
        <taxon>Candidatus Dormiibacterota</taxon>
        <taxon>Candidatus Dormibacteria</taxon>
        <taxon>Candidatus Aeolococcales</taxon>
        <taxon>Candidatus Aeolococcaceae</taxon>
        <taxon>Candidatus Amunia</taxon>
    </lineage>
</organism>
<dbReference type="SUPFAM" id="SSF100879">
    <property type="entry name" value="Lesion bypass DNA polymerase (Y-family), little finger domain"/>
    <property type="match status" value="1"/>
</dbReference>
<evidence type="ECO:0000256" key="8">
    <source>
        <dbReference type="ARBA" id="ARBA00022723"/>
    </source>
</evidence>
<keyword evidence="11 15" id="KW-0239">DNA-directed DNA polymerase</keyword>
<dbReference type="Proteomes" id="UP000614410">
    <property type="component" value="Unassembled WGS sequence"/>
</dbReference>
<evidence type="ECO:0000256" key="15">
    <source>
        <dbReference type="HAMAP-Rule" id="MF_01113"/>
    </source>
</evidence>
<feature type="binding site" evidence="15">
    <location>
        <position position="11"/>
    </location>
    <ligand>
        <name>Mg(2+)</name>
        <dbReference type="ChEBI" id="CHEBI:18420"/>
    </ligand>
</feature>
<comment type="subunit">
    <text evidence="15">Monomer.</text>
</comment>
<comment type="caution">
    <text evidence="17">The sequence shown here is derived from an EMBL/GenBank/DDBJ whole genome shotgun (WGS) entry which is preliminary data.</text>
</comment>
<dbReference type="GO" id="GO:0003887">
    <property type="term" value="F:DNA-directed DNA polymerase activity"/>
    <property type="evidence" value="ECO:0007669"/>
    <property type="project" value="UniProtKB-UniRule"/>
</dbReference>
<keyword evidence="5 15" id="KW-0808">Transferase</keyword>
<feature type="binding site" evidence="15">
    <location>
        <position position="108"/>
    </location>
    <ligand>
        <name>Mg(2+)</name>
        <dbReference type="ChEBI" id="CHEBI:18420"/>
    </ligand>
</feature>
<dbReference type="Gene3D" id="3.40.1170.60">
    <property type="match status" value="1"/>
</dbReference>
<comment type="catalytic activity">
    <reaction evidence="14 15">
        <text>DNA(n) + a 2'-deoxyribonucleoside 5'-triphosphate = DNA(n+1) + diphosphate</text>
        <dbReference type="Rhea" id="RHEA:22508"/>
        <dbReference type="Rhea" id="RHEA-COMP:17339"/>
        <dbReference type="Rhea" id="RHEA-COMP:17340"/>
        <dbReference type="ChEBI" id="CHEBI:33019"/>
        <dbReference type="ChEBI" id="CHEBI:61560"/>
        <dbReference type="ChEBI" id="CHEBI:173112"/>
        <dbReference type="EC" id="2.7.7.7"/>
    </reaction>
</comment>
<dbReference type="AlphaFoldDB" id="A0A934KC18"/>
<dbReference type="InterPro" id="IPR043502">
    <property type="entry name" value="DNA/RNA_pol_sf"/>
</dbReference>
<evidence type="ECO:0000256" key="4">
    <source>
        <dbReference type="ARBA" id="ARBA00022490"/>
    </source>
</evidence>
<dbReference type="PANTHER" id="PTHR11076">
    <property type="entry name" value="DNA REPAIR POLYMERASE UMUC / TRANSFERASE FAMILY MEMBER"/>
    <property type="match status" value="1"/>
</dbReference>
<dbReference type="InterPro" id="IPR053848">
    <property type="entry name" value="IMS_HHH_1"/>
</dbReference>
<accession>A0A934KC18</accession>
<keyword evidence="10 15" id="KW-0460">Magnesium</keyword>
<evidence type="ECO:0000256" key="14">
    <source>
        <dbReference type="ARBA" id="ARBA00049244"/>
    </source>
</evidence>
<evidence type="ECO:0000256" key="6">
    <source>
        <dbReference type="ARBA" id="ARBA00022695"/>
    </source>
</evidence>
<dbReference type="Pfam" id="PF21999">
    <property type="entry name" value="IMS_HHH_1"/>
    <property type="match status" value="1"/>
</dbReference>
<evidence type="ECO:0000256" key="12">
    <source>
        <dbReference type="ARBA" id="ARBA00023125"/>
    </source>
</evidence>
<dbReference type="GO" id="GO:0009432">
    <property type="term" value="P:SOS response"/>
    <property type="evidence" value="ECO:0007669"/>
    <property type="project" value="TreeGrafter"/>
</dbReference>
<dbReference type="EMBL" id="JAEKNN010000022">
    <property type="protein sequence ID" value="MBJ7608653.1"/>
    <property type="molecule type" value="Genomic_DNA"/>
</dbReference>
<dbReference type="Gene3D" id="1.10.150.20">
    <property type="entry name" value="5' to 3' exonuclease, C-terminal subdomain"/>
    <property type="match status" value="1"/>
</dbReference>
<evidence type="ECO:0000256" key="9">
    <source>
        <dbReference type="ARBA" id="ARBA00022763"/>
    </source>
</evidence>
<dbReference type="SUPFAM" id="SSF56672">
    <property type="entry name" value="DNA/RNA polymerases"/>
    <property type="match status" value="1"/>
</dbReference>
<evidence type="ECO:0000256" key="2">
    <source>
        <dbReference type="ARBA" id="ARBA00010945"/>
    </source>
</evidence>
<evidence type="ECO:0000256" key="7">
    <source>
        <dbReference type="ARBA" id="ARBA00022705"/>
    </source>
</evidence>
<dbReference type="GO" id="GO:0005829">
    <property type="term" value="C:cytosol"/>
    <property type="evidence" value="ECO:0007669"/>
    <property type="project" value="TreeGrafter"/>
</dbReference>
<dbReference type="InterPro" id="IPR001126">
    <property type="entry name" value="UmuC"/>
</dbReference>